<dbReference type="InterPro" id="IPR009056">
    <property type="entry name" value="Cyt_c-like_dom"/>
</dbReference>
<evidence type="ECO:0000256" key="1">
    <source>
        <dbReference type="ARBA" id="ARBA00022617"/>
    </source>
</evidence>
<keyword evidence="7" id="KW-1185">Reference proteome</keyword>
<dbReference type="NCBIfam" id="NF040606">
    <property type="entry name" value="CytoC_perox"/>
    <property type="match status" value="1"/>
</dbReference>
<sequence>MTREFRFSPRVLTGSLLLTMSLLLTGCGDEPPATNSSSTSTGLQLLNQNWNDQQRETAWYTSFGSRIMPLSWFLVLEDADGQALFSRPDNLRRFGFALAGSSPANPYNLPIGLASTPPHQGERWVGLGCAACHSGQIYYRGKSLHIDGGQSLVDFQLLEREVIAALDATLRDYGKFTRFAQALGAGPDIRQSLQTRTERLKKMAALNDTHYAYGRGRLDAFGQIFNAVAADFLELPENRREPDAPVSYPVLWDAAHLDLVQWNGSAPNAGPGPLVQNATTALAVFGDLNIHSDGIGYDSGVELENLGTIQDLWYHLKAPAWPEQQLGVIDRALAEQGSAIYQTQCLSCHMISDQSKAKRELKATLVSVDKVGTDRTMADNFVNAKAKSGAFEGKKLLYVAGNRLGEEAYSIELVLHATLGALLQQPWQSIKAGLHSFHKVYSAPLDERPYAYKARPLSGIWASAPYLHNGSVPSLAALLSTERPSRFAVGRVEYDPRAVGLGKQVLDAAQVSQFDTTEPGNGNAGHLYGTGLSDTDKRALIEYLKTL</sequence>
<dbReference type="PANTHER" id="PTHR30600:SF9">
    <property type="entry name" value="BLR7738 PROTEIN"/>
    <property type="match status" value="1"/>
</dbReference>
<dbReference type="InterPro" id="IPR051395">
    <property type="entry name" value="Cytochrome_c_Peroxidase/MauG"/>
</dbReference>
<dbReference type="SUPFAM" id="SSF46626">
    <property type="entry name" value="Cytochrome c"/>
    <property type="match status" value="1"/>
</dbReference>
<organism evidence="6 7">
    <name type="scientific">Marinobacterium zhoushanense</name>
    <dbReference type="NCBI Taxonomy" id="1679163"/>
    <lineage>
        <taxon>Bacteria</taxon>
        <taxon>Pseudomonadati</taxon>
        <taxon>Pseudomonadota</taxon>
        <taxon>Gammaproteobacteria</taxon>
        <taxon>Oceanospirillales</taxon>
        <taxon>Oceanospirillaceae</taxon>
        <taxon>Marinobacterium</taxon>
    </lineage>
</organism>
<dbReference type="Pfam" id="PF21419">
    <property type="entry name" value="RoxA-like_Cyt-c"/>
    <property type="match status" value="1"/>
</dbReference>
<evidence type="ECO:0000256" key="3">
    <source>
        <dbReference type="ARBA" id="ARBA00023004"/>
    </source>
</evidence>
<keyword evidence="1 4" id="KW-0349">Heme</keyword>
<evidence type="ECO:0000256" key="4">
    <source>
        <dbReference type="PROSITE-ProRule" id="PRU00433"/>
    </source>
</evidence>
<evidence type="ECO:0000256" key="2">
    <source>
        <dbReference type="ARBA" id="ARBA00022723"/>
    </source>
</evidence>
<feature type="domain" description="Cytochrome c" evidence="5">
    <location>
        <begin position="332"/>
        <end position="547"/>
    </location>
</feature>
<dbReference type="InterPro" id="IPR036909">
    <property type="entry name" value="Cyt_c-like_dom_sf"/>
</dbReference>
<evidence type="ECO:0000313" key="6">
    <source>
        <dbReference type="EMBL" id="GGC01880.1"/>
    </source>
</evidence>
<dbReference type="PANTHER" id="PTHR30600">
    <property type="entry name" value="CYTOCHROME C PEROXIDASE-RELATED"/>
    <property type="match status" value="1"/>
</dbReference>
<dbReference type="Proteomes" id="UP000629025">
    <property type="component" value="Unassembled WGS sequence"/>
</dbReference>
<keyword evidence="3 4" id="KW-0408">Iron</keyword>
<name>A0ABQ1KMJ4_9GAMM</name>
<keyword evidence="2 4" id="KW-0479">Metal-binding</keyword>
<protein>
    <recommendedName>
        <fullName evidence="5">Cytochrome c domain-containing protein</fullName>
    </recommendedName>
</protein>
<accession>A0ABQ1KMJ4</accession>
<comment type="caution">
    <text evidence="6">The sequence shown here is derived from an EMBL/GenBank/DDBJ whole genome shotgun (WGS) entry which is preliminary data.</text>
</comment>
<proteinExistence type="predicted"/>
<dbReference type="EMBL" id="BMIJ01000006">
    <property type="protein sequence ID" value="GGC01880.1"/>
    <property type="molecule type" value="Genomic_DNA"/>
</dbReference>
<evidence type="ECO:0000259" key="5">
    <source>
        <dbReference type="PROSITE" id="PS51007"/>
    </source>
</evidence>
<dbReference type="InterPro" id="IPR047758">
    <property type="entry name" value="CytoC_perox"/>
</dbReference>
<evidence type="ECO:0000313" key="7">
    <source>
        <dbReference type="Proteomes" id="UP000629025"/>
    </source>
</evidence>
<dbReference type="PROSITE" id="PS51257">
    <property type="entry name" value="PROKAR_LIPOPROTEIN"/>
    <property type="match status" value="1"/>
</dbReference>
<dbReference type="Gene3D" id="1.10.760.10">
    <property type="entry name" value="Cytochrome c-like domain"/>
    <property type="match status" value="1"/>
</dbReference>
<gene>
    <name evidence="6" type="ORF">GCM10011352_30030</name>
</gene>
<dbReference type="PROSITE" id="PS51007">
    <property type="entry name" value="CYTC"/>
    <property type="match status" value="1"/>
</dbReference>
<reference evidence="7" key="1">
    <citation type="journal article" date="2019" name="Int. J. Syst. Evol. Microbiol.">
        <title>The Global Catalogue of Microorganisms (GCM) 10K type strain sequencing project: providing services to taxonomists for standard genome sequencing and annotation.</title>
        <authorList>
            <consortium name="The Broad Institute Genomics Platform"/>
            <consortium name="The Broad Institute Genome Sequencing Center for Infectious Disease"/>
            <person name="Wu L."/>
            <person name="Ma J."/>
        </authorList>
    </citation>
    <scope>NUCLEOTIDE SEQUENCE [LARGE SCALE GENOMIC DNA]</scope>
    <source>
        <strain evidence="7">CGMCC 1.15341</strain>
    </source>
</reference>